<keyword evidence="1" id="KW-0812">Transmembrane</keyword>
<dbReference type="Proteomes" id="UP000277094">
    <property type="component" value="Unassembled WGS sequence"/>
</dbReference>
<keyword evidence="1" id="KW-0472">Membrane</keyword>
<keyword evidence="2" id="KW-0808">Transferase</keyword>
<reference evidence="2 3" key="1">
    <citation type="submission" date="2018-11" db="EMBL/GenBank/DDBJ databases">
        <authorList>
            <person name="Li F."/>
        </authorList>
    </citation>
    <scope>NUCLEOTIDE SEQUENCE [LARGE SCALE GENOMIC DNA]</scope>
    <source>
        <strain evidence="2 3">KIS18-7</strain>
    </source>
</reference>
<proteinExistence type="predicted"/>
<evidence type="ECO:0000313" key="2">
    <source>
        <dbReference type="EMBL" id="RNL78633.1"/>
    </source>
</evidence>
<comment type="caution">
    <text evidence="2">The sequence shown here is derived from an EMBL/GenBank/DDBJ whole genome shotgun (WGS) entry which is preliminary data.</text>
</comment>
<dbReference type="EMBL" id="RJSG01000002">
    <property type="protein sequence ID" value="RNL78633.1"/>
    <property type="molecule type" value="Genomic_DNA"/>
</dbReference>
<dbReference type="PANTHER" id="PTHR43685">
    <property type="entry name" value="GLYCOSYLTRANSFERASE"/>
    <property type="match status" value="1"/>
</dbReference>
<dbReference type="PANTHER" id="PTHR43685:SF3">
    <property type="entry name" value="SLR2126 PROTEIN"/>
    <property type="match status" value="1"/>
</dbReference>
<name>A0A3N0DTA3_9ACTN</name>
<dbReference type="Gene3D" id="3.90.550.10">
    <property type="entry name" value="Spore Coat Polysaccharide Biosynthesis Protein SpsA, Chain A"/>
    <property type="match status" value="1"/>
</dbReference>
<sequence>MKVTALLVSHNGARWLPAVLAGLAASTRKIDAIAAVDTGSTDESVDLVTAATGRPPLVLDPRTPYGESVRVALASLPPAEADEWVWLLHDDSNPAPTCLEKLVEASEEAGDLVAVLGPKHREWPSLKRLLEVGVTLTGTGQRETGLERGEYDQGQHDEQHRVLAVNTAGMLVRREVLESVGLDPLLPVFGADLDFGWRVARAGYATKVIPEAVVFHVEASRQGRRDSELVEHPRRQEREGAQYTLLVNSPAWTIPFRSARMILGSLLRALGLLLVRAPGEAADEVAALLNIFLHPGRAIRARRARAGTAQVPHAEVRPLLAPFWLPYRHGLDYVTDIGIAVGHAVRDQAERRRPPGVTDTTPWFQRLLLSPTLWATLLALVAGHSYLFGGPLHGGALLPVPDGVGHWWKTWGSWRTDLGTGSDAPGPAYLLPLAVVATLTFNHPELVVDLIFLLAVPAAFAGALGLLRRISVGNVAPLWGAATYGLLPVLSGAVGQGRIGAVVGAAVLPWLVRAALDLGAEEPVRRWRSAWRVALLAGLLISFVPPAWLVLVLLALFAVVGGFAEGRKPELLIITLVPLVLVLPWAIGTLRAPGAWLVEGGRAASLPADPALWDLVLGRTGGVIEAPGWLAIGLPIAAVVAFIRPDTRAKVLQVWVVILAAAAVLAATSRVPVSLPGVPVEFRPWPGFLLILIQAGFIAAAAIAADGAVKLTADADFTWRQPVAAVTVVLAVLSPVLGVFWWLTYGGDGPMHRYETNALPTYMRELADGTSKSAVLRITGGLEHGLEYQVLRSGVPRLGDDGTLSLTDPDPKFRALVERLLSTADDGDAALLASYGVKYVYAPAPVADVVSGGFDAANDFGSASAPLHARAWVVQVDPSLTSVADQRAWLRPAWVATCVIGWLACLVLAAPERRRRRR</sequence>
<dbReference type="RefSeq" id="WP_123233134.1">
    <property type="nucleotide sequence ID" value="NZ_RJSG01000002.1"/>
</dbReference>
<dbReference type="SUPFAM" id="SSF53448">
    <property type="entry name" value="Nucleotide-diphospho-sugar transferases"/>
    <property type="match status" value="1"/>
</dbReference>
<dbReference type="InterPro" id="IPR029044">
    <property type="entry name" value="Nucleotide-diphossugar_trans"/>
</dbReference>
<evidence type="ECO:0000313" key="3">
    <source>
        <dbReference type="Proteomes" id="UP000277094"/>
    </source>
</evidence>
<dbReference type="InterPro" id="IPR050834">
    <property type="entry name" value="Glycosyltransf_2"/>
</dbReference>
<organism evidence="2 3">
    <name type="scientific">Nocardioides marmorisolisilvae</name>
    <dbReference type="NCBI Taxonomy" id="1542737"/>
    <lineage>
        <taxon>Bacteria</taxon>
        <taxon>Bacillati</taxon>
        <taxon>Actinomycetota</taxon>
        <taxon>Actinomycetes</taxon>
        <taxon>Propionibacteriales</taxon>
        <taxon>Nocardioidaceae</taxon>
        <taxon>Nocardioides</taxon>
    </lineage>
</organism>
<dbReference type="Pfam" id="PF13641">
    <property type="entry name" value="Glyco_tranf_2_3"/>
    <property type="match status" value="1"/>
</dbReference>
<feature type="transmembrane region" description="Helical" evidence="1">
    <location>
        <begin position="889"/>
        <end position="910"/>
    </location>
</feature>
<dbReference type="OrthoDB" id="3734530at2"/>
<gene>
    <name evidence="2" type="ORF">EFL95_05980</name>
</gene>
<keyword evidence="1" id="KW-1133">Transmembrane helix</keyword>
<accession>A0A3N0DTA3</accession>
<feature type="transmembrane region" description="Helical" evidence="1">
    <location>
        <begin position="571"/>
        <end position="587"/>
    </location>
</feature>
<feature type="transmembrane region" description="Helical" evidence="1">
    <location>
        <begin position="723"/>
        <end position="743"/>
    </location>
</feature>
<feature type="transmembrane region" description="Helical" evidence="1">
    <location>
        <begin position="626"/>
        <end position="644"/>
    </location>
</feature>
<feature type="transmembrane region" description="Helical" evidence="1">
    <location>
        <begin position="478"/>
        <end position="511"/>
    </location>
</feature>
<feature type="transmembrane region" description="Helical" evidence="1">
    <location>
        <begin position="531"/>
        <end position="559"/>
    </location>
</feature>
<dbReference type="AlphaFoldDB" id="A0A3N0DTA3"/>
<feature type="transmembrane region" description="Helical" evidence="1">
    <location>
        <begin position="446"/>
        <end position="466"/>
    </location>
</feature>
<feature type="transmembrane region" description="Helical" evidence="1">
    <location>
        <begin position="688"/>
        <end position="711"/>
    </location>
</feature>
<evidence type="ECO:0000256" key="1">
    <source>
        <dbReference type="SAM" id="Phobius"/>
    </source>
</evidence>
<dbReference type="GO" id="GO:0016740">
    <property type="term" value="F:transferase activity"/>
    <property type="evidence" value="ECO:0007669"/>
    <property type="project" value="UniProtKB-KW"/>
</dbReference>
<keyword evidence="3" id="KW-1185">Reference proteome</keyword>
<protein>
    <submittedName>
        <fullName evidence="2">Glycosyltransferase family 2 protein</fullName>
    </submittedName>
</protein>
<feature type="transmembrane region" description="Helical" evidence="1">
    <location>
        <begin position="651"/>
        <end position="668"/>
    </location>
</feature>